<sequence length="340" mass="39423">FSVLGVSLDSDQETVRQAFLELVKKYHPDIGGPLASVEKFQEIETAYRKIQEKFAKDRWNVNECLGEYGLYYKEKVPKEEIEEHDIEHTAPQHRQYLSYGGVGSGTPFQREKQYWKHRAATAHASITDYKITNLDPICEKNAVVKREDKKKAKKIKTGLGIERLVEDLIQESMARGEFNNLAGSGKPLPNHSQFNPYVDFVTHKMNQILIDNGFTPAWITLQKEIRHKQSMMWNIMAKERSRLGPLPLSEREADIWARFKTGLADDVNYLNGRINTYNLIVPILQKQLLLYDLEKESERVLNEGHTKMDSEEKQDMADSEEHNNEKQTILNLFSSLFHRQ</sequence>
<dbReference type="CDD" id="cd06257">
    <property type="entry name" value="DnaJ"/>
    <property type="match status" value="1"/>
</dbReference>
<keyword evidence="4" id="KW-1185">Reference proteome</keyword>
<dbReference type="Proteomes" id="UP001558652">
    <property type="component" value="Unassembled WGS sequence"/>
</dbReference>
<gene>
    <name evidence="3" type="ORF">AAG570_009963</name>
</gene>
<evidence type="ECO:0000313" key="4">
    <source>
        <dbReference type="Proteomes" id="UP001558652"/>
    </source>
</evidence>
<evidence type="ECO:0000313" key="3">
    <source>
        <dbReference type="EMBL" id="KAL1138274.1"/>
    </source>
</evidence>
<dbReference type="InterPro" id="IPR001623">
    <property type="entry name" value="DnaJ_domain"/>
</dbReference>
<evidence type="ECO:0000259" key="2">
    <source>
        <dbReference type="PROSITE" id="PS50076"/>
    </source>
</evidence>
<feature type="domain" description="J" evidence="2">
    <location>
        <begin position="1"/>
        <end position="69"/>
    </location>
</feature>
<feature type="non-terminal residue" evidence="3">
    <location>
        <position position="1"/>
    </location>
</feature>
<proteinExistence type="predicted"/>
<dbReference type="EMBL" id="JBFDAA010000004">
    <property type="protein sequence ID" value="KAL1138274.1"/>
    <property type="molecule type" value="Genomic_DNA"/>
</dbReference>
<dbReference type="Gene3D" id="1.10.287.110">
    <property type="entry name" value="DnaJ domain"/>
    <property type="match status" value="1"/>
</dbReference>
<dbReference type="PANTHER" id="PTHR39158">
    <property type="entry name" value="OS08G0560600 PROTEIN"/>
    <property type="match status" value="1"/>
</dbReference>
<evidence type="ECO:0000256" key="1">
    <source>
        <dbReference type="SAM" id="MobiDB-lite"/>
    </source>
</evidence>
<organism evidence="3 4">
    <name type="scientific">Ranatra chinensis</name>
    <dbReference type="NCBI Taxonomy" id="642074"/>
    <lineage>
        <taxon>Eukaryota</taxon>
        <taxon>Metazoa</taxon>
        <taxon>Ecdysozoa</taxon>
        <taxon>Arthropoda</taxon>
        <taxon>Hexapoda</taxon>
        <taxon>Insecta</taxon>
        <taxon>Pterygota</taxon>
        <taxon>Neoptera</taxon>
        <taxon>Paraneoptera</taxon>
        <taxon>Hemiptera</taxon>
        <taxon>Heteroptera</taxon>
        <taxon>Panheteroptera</taxon>
        <taxon>Nepomorpha</taxon>
        <taxon>Nepidae</taxon>
        <taxon>Ranatrinae</taxon>
        <taxon>Ranatra</taxon>
    </lineage>
</organism>
<dbReference type="PROSITE" id="PS50076">
    <property type="entry name" value="DNAJ_2"/>
    <property type="match status" value="1"/>
</dbReference>
<accession>A0ABD0YST0</accession>
<protein>
    <recommendedName>
        <fullName evidence="2">J domain-containing protein</fullName>
    </recommendedName>
</protein>
<dbReference type="InterPro" id="IPR036869">
    <property type="entry name" value="J_dom_sf"/>
</dbReference>
<dbReference type="PRINTS" id="PR00625">
    <property type="entry name" value="JDOMAIN"/>
</dbReference>
<dbReference type="SUPFAM" id="SSF46565">
    <property type="entry name" value="Chaperone J-domain"/>
    <property type="match status" value="1"/>
</dbReference>
<comment type="caution">
    <text evidence="3">The sequence shown here is derived from an EMBL/GenBank/DDBJ whole genome shotgun (WGS) entry which is preliminary data.</text>
</comment>
<dbReference type="InterPro" id="IPR018961">
    <property type="entry name" value="DnaJ_homolog_subfam-C_membr-28"/>
</dbReference>
<feature type="region of interest" description="Disordered" evidence="1">
    <location>
        <begin position="302"/>
        <end position="324"/>
    </location>
</feature>
<dbReference type="Pfam" id="PF09350">
    <property type="entry name" value="DJC28_CD"/>
    <property type="match status" value="1"/>
</dbReference>
<dbReference type="SMART" id="SM00271">
    <property type="entry name" value="DnaJ"/>
    <property type="match status" value="1"/>
</dbReference>
<dbReference type="PANTHER" id="PTHR39158:SF1">
    <property type="entry name" value="DNAJ HOMOLOG SUBFAMILY C MEMBER 28"/>
    <property type="match status" value="1"/>
</dbReference>
<reference evidence="3 4" key="1">
    <citation type="submission" date="2024-07" db="EMBL/GenBank/DDBJ databases">
        <title>Chromosome-level genome assembly of the water stick insect Ranatra chinensis (Heteroptera: Nepidae).</title>
        <authorList>
            <person name="Liu X."/>
        </authorList>
    </citation>
    <scope>NUCLEOTIDE SEQUENCE [LARGE SCALE GENOMIC DNA]</scope>
    <source>
        <strain evidence="3">Cailab_2021Rc</strain>
        <tissue evidence="3">Muscle</tissue>
    </source>
</reference>
<dbReference type="InterPro" id="IPR052573">
    <property type="entry name" value="DnaJ_C_subfamily_28"/>
</dbReference>
<name>A0ABD0YST0_9HEMI</name>
<dbReference type="Pfam" id="PF00226">
    <property type="entry name" value="DnaJ"/>
    <property type="match status" value="1"/>
</dbReference>
<dbReference type="AlphaFoldDB" id="A0ABD0YST0"/>